<dbReference type="GO" id="GO:0004852">
    <property type="term" value="F:uroporphyrinogen-III synthase activity"/>
    <property type="evidence" value="ECO:0007669"/>
    <property type="project" value="UniProtKB-EC"/>
</dbReference>
<evidence type="ECO:0000259" key="1">
    <source>
        <dbReference type="Pfam" id="PF02602"/>
    </source>
</evidence>
<feature type="domain" description="Tetrapyrrole biosynthesis uroporphyrinogen III synthase" evidence="1">
    <location>
        <begin position="34"/>
        <end position="230"/>
    </location>
</feature>
<proteinExistence type="predicted"/>
<organism evidence="2 3">
    <name type="scientific">Tabrizicola soli</name>
    <dbReference type="NCBI Taxonomy" id="2185115"/>
    <lineage>
        <taxon>Bacteria</taxon>
        <taxon>Pseudomonadati</taxon>
        <taxon>Pseudomonadota</taxon>
        <taxon>Alphaproteobacteria</taxon>
        <taxon>Rhodobacterales</taxon>
        <taxon>Paracoccaceae</taxon>
        <taxon>Tabrizicola</taxon>
    </lineage>
</organism>
<dbReference type="InterPro" id="IPR003754">
    <property type="entry name" value="4pyrrol_synth_uPrphyn_synth"/>
</dbReference>
<dbReference type="CDD" id="cd06578">
    <property type="entry name" value="HemD"/>
    <property type="match status" value="1"/>
</dbReference>
<protein>
    <submittedName>
        <fullName evidence="2">Uroporphyrinogen-III synthase</fullName>
        <ecNumber evidence="2">4.2.1.75</ecNumber>
    </submittedName>
</protein>
<dbReference type="Pfam" id="PF02602">
    <property type="entry name" value="HEM4"/>
    <property type="match status" value="1"/>
</dbReference>
<reference evidence="3" key="1">
    <citation type="journal article" date="2019" name="Int. J. Syst. Evol. Microbiol.">
        <title>The Global Catalogue of Microorganisms (GCM) 10K type strain sequencing project: providing services to taxonomists for standard genome sequencing and annotation.</title>
        <authorList>
            <consortium name="The Broad Institute Genomics Platform"/>
            <consortium name="The Broad Institute Genome Sequencing Center for Infectious Disease"/>
            <person name="Wu L."/>
            <person name="Ma J."/>
        </authorList>
    </citation>
    <scope>NUCLEOTIDE SEQUENCE [LARGE SCALE GENOMIC DNA]</scope>
    <source>
        <strain evidence="3">KCTC 62102</strain>
    </source>
</reference>
<dbReference type="SUPFAM" id="SSF69618">
    <property type="entry name" value="HemD-like"/>
    <property type="match status" value="1"/>
</dbReference>
<dbReference type="Gene3D" id="3.40.50.10090">
    <property type="match status" value="2"/>
</dbReference>
<gene>
    <name evidence="2" type="ORF">ACFOD6_07395</name>
</gene>
<name>A0ABV7DU05_9RHOB</name>
<evidence type="ECO:0000313" key="3">
    <source>
        <dbReference type="Proteomes" id="UP001595445"/>
    </source>
</evidence>
<dbReference type="EMBL" id="JBHRSM010000013">
    <property type="protein sequence ID" value="MFC3085870.1"/>
    <property type="molecule type" value="Genomic_DNA"/>
</dbReference>
<comment type="caution">
    <text evidence="2">The sequence shown here is derived from an EMBL/GenBank/DDBJ whole genome shotgun (WGS) entry which is preliminary data.</text>
</comment>
<evidence type="ECO:0000313" key="2">
    <source>
        <dbReference type="EMBL" id="MFC3085870.1"/>
    </source>
</evidence>
<dbReference type="InterPro" id="IPR036108">
    <property type="entry name" value="4pyrrol_syn_uPrphyn_synt_sf"/>
</dbReference>
<dbReference type="EC" id="4.2.1.75" evidence="2"/>
<sequence length="242" mass="25476">MAIQSRVVPVLLTRPEEQSRSFAAALRGRYGDRVRPVLSPLMRPVNLSPDLPPGPFAAVIFTSLQGVTAALPYRAALPRLTWCVGGRTAQEARSAGFQTRAAEGDAESLIAAILANPPPGRLLHLRGAESRGNVAPRLTVAGVPAEATVIYRQEAQPLAPAAAELLRKPGVVIVPLFSPRSAALFRAALPPDHAASLGLVAMSRNVADELLGLRGRVVVARRPDAEAMLQGLDELIAAAPPP</sequence>
<keyword evidence="3" id="KW-1185">Reference proteome</keyword>
<dbReference type="Proteomes" id="UP001595445">
    <property type="component" value="Unassembled WGS sequence"/>
</dbReference>
<accession>A0ABV7DU05</accession>
<keyword evidence="2" id="KW-0456">Lyase</keyword>
<dbReference type="RefSeq" id="WP_197643202.1">
    <property type="nucleotide sequence ID" value="NZ_JAEACP010000008.1"/>
</dbReference>